<dbReference type="AlphaFoldDB" id="A0A1G6GUW4"/>
<comment type="pathway">
    <text evidence="1 11">Purine metabolism; 7-cyano-7-deazaguanine biosynthesis.</text>
</comment>
<dbReference type="EC" id="6.3.4.20" evidence="9 11"/>
<feature type="binding site" evidence="11">
    <location>
        <position position="216"/>
    </location>
    <ligand>
        <name>Zn(2+)</name>
        <dbReference type="ChEBI" id="CHEBI:29105"/>
    </ligand>
</feature>
<dbReference type="GO" id="GO:0016879">
    <property type="term" value="F:ligase activity, forming carbon-nitrogen bonds"/>
    <property type="evidence" value="ECO:0007669"/>
    <property type="project" value="UniProtKB-UniRule"/>
</dbReference>
<evidence type="ECO:0000256" key="7">
    <source>
        <dbReference type="ARBA" id="ARBA00022840"/>
    </source>
</evidence>
<dbReference type="InterPro" id="IPR018317">
    <property type="entry name" value="QueC"/>
</dbReference>
<comment type="cofactor">
    <cofactor evidence="11">
        <name>Zn(2+)</name>
        <dbReference type="ChEBI" id="CHEBI:29105"/>
    </cofactor>
    <text evidence="11">Binds 1 zinc ion per subunit.</text>
</comment>
<feature type="binding site" evidence="11">
    <location>
        <position position="195"/>
    </location>
    <ligand>
        <name>Zn(2+)</name>
        <dbReference type="ChEBI" id="CHEBI:29105"/>
    </ligand>
</feature>
<reference evidence="13" key="1">
    <citation type="submission" date="2016-09" db="EMBL/GenBank/DDBJ databases">
        <authorList>
            <person name="Varghese N."/>
            <person name="Submissions S."/>
        </authorList>
    </citation>
    <scope>NUCLEOTIDE SEQUENCE [LARGE SCALE GENOMIC DNA]</scope>
    <source>
        <strain evidence="13">ANC 4422</strain>
    </source>
</reference>
<comment type="function">
    <text evidence="11">Catalyzes the ATP-dependent conversion of 7-carboxy-7-deazaguanine (CDG) to 7-cyano-7-deazaguanine (preQ(0)).</text>
</comment>
<accession>A0A1G6GUW4</accession>
<keyword evidence="6 11" id="KW-0862">Zinc</keyword>
<keyword evidence="3 11" id="KW-0479">Metal-binding</keyword>
<feature type="binding site" evidence="11">
    <location>
        <position position="210"/>
    </location>
    <ligand>
        <name>Zn(2+)</name>
        <dbReference type="ChEBI" id="CHEBI:29105"/>
    </ligand>
</feature>
<evidence type="ECO:0000256" key="9">
    <source>
        <dbReference type="ARBA" id="ARBA00039149"/>
    </source>
</evidence>
<dbReference type="Proteomes" id="UP000242501">
    <property type="component" value="Unassembled WGS sequence"/>
</dbReference>
<dbReference type="RefSeq" id="WP_092746941.1">
    <property type="nucleotide sequence ID" value="NZ_FMYL01000002.1"/>
</dbReference>
<evidence type="ECO:0000256" key="5">
    <source>
        <dbReference type="ARBA" id="ARBA00022785"/>
    </source>
</evidence>
<dbReference type="GO" id="GO:0008616">
    <property type="term" value="P:tRNA queuosine(34) biosynthetic process"/>
    <property type="evidence" value="ECO:0007669"/>
    <property type="project" value="UniProtKB-UniRule"/>
</dbReference>
<dbReference type="OrthoDB" id="9789567at2"/>
<keyword evidence="4 11" id="KW-0547">Nucleotide-binding</keyword>
<sequence>MNRALVLFSGGQDSTTCLMWALENFDEVYTVGFEYGQKHHVEMQCRSQILQSIESLKPTWKNKLKLDHIFNLDFLSQVNTTSLTHEVNIEQTEKYPNTFVPGRNLIFLNVASTVAYKHDIEHIVTGVCETDFSGYPDCRDNTMKALQVALSLGLDKKLVIHTPLMWIDKCETWAMTQSLGSQSAVDYVITETHTCYNGDRTHLYPWGYGCNACPACELRKNGFDAFIANKTT</sequence>
<comment type="similarity">
    <text evidence="8 11">Belongs to the QueC family.</text>
</comment>
<dbReference type="NCBIfam" id="TIGR00364">
    <property type="entry name" value="7-cyano-7-deazaguanine synthase QueC"/>
    <property type="match status" value="1"/>
</dbReference>
<name>A0A1G6GUW4_9GAMM</name>
<keyword evidence="7 11" id="KW-0067">ATP-binding</keyword>
<dbReference type="GO" id="GO:0008270">
    <property type="term" value="F:zinc ion binding"/>
    <property type="evidence" value="ECO:0007669"/>
    <property type="project" value="UniProtKB-UniRule"/>
</dbReference>
<evidence type="ECO:0000313" key="12">
    <source>
        <dbReference type="EMBL" id="SDB85734.1"/>
    </source>
</evidence>
<feature type="binding site" evidence="11">
    <location>
        <position position="213"/>
    </location>
    <ligand>
        <name>Zn(2+)</name>
        <dbReference type="ChEBI" id="CHEBI:29105"/>
    </ligand>
</feature>
<dbReference type="SUPFAM" id="SSF52402">
    <property type="entry name" value="Adenine nucleotide alpha hydrolases-like"/>
    <property type="match status" value="1"/>
</dbReference>
<evidence type="ECO:0000256" key="10">
    <source>
        <dbReference type="ARBA" id="ARBA00047890"/>
    </source>
</evidence>
<dbReference type="GO" id="GO:0005524">
    <property type="term" value="F:ATP binding"/>
    <property type="evidence" value="ECO:0007669"/>
    <property type="project" value="UniProtKB-UniRule"/>
</dbReference>
<evidence type="ECO:0000256" key="3">
    <source>
        <dbReference type="ARBA" id="ARBA00022723"/>
    </source>
</evidence>
<keyword evidence="13" id="KW-1185">Reference proteome</keyword>
<keyword evidence="2 11" id="KW-0436">Ligase</keyword>
<gene>
    <name evidence="11" type="primary">queC</name>
    <name evidence="12" type="ORF">SAMN05421733_102264</name>
</gene>
<comment type="catalytic activity">
    <reaction evidence="10 11">
        <text>7-carboxy-7-carbaguanine + NH4(+) + 2 ATP = 7-cyano-7-carbaguanine + 2 AMP + 2 diphosphate + 2 H(+)</text>
        <dbReference type="Rhea" id="RHEA:27982"/>
        <dbReference type="ChEBI" id="CHEBI:15378"/>
        <dbReference type="ChEBI" id="CHEBI:28938"/>
        <dbReference type="ChEBI" id="CHEBI:30616"/>
        <dbReference type="ChEBI" id="CHEBI:33019"/>
        <dbReference type="ChEBI" id="CHEBI:45075"/>
        <dbReference type="ChEBI" id="CHEBI:61036"/>
        <dbReference type="ChEBI" id="CHEBI:456215"/>
        <dbReference type="EC" id="6.3.4.20"/>
    </reaction>
</comment>
<dbReference type="Gene3D" id="3.40.50.620">
    <property type="entry name" value="HUPs"/>
    <property type="match status" value="1"/>
</dbReference>
<dbReference type="UniPathway" id="UPA00391"/>
<proteinExistence type="inferred from homology"/>
<dbReference type="STRING" id="1219383.SAMN05421733_102264"/>
<dbReference type="EMBL" id="FMYL01000002">
    <property type="protein sequence ID" value="SDB85734.1"/>
    <property type="molecule type" value="Genomic_DNA"/>
</dbReference>
<dbReference type="PANTHER" id="PTHR42914:SF1">
    <property type="entry name" value="7-CYANO-7-DEAZAGUANINE SYNTHASE"/>
    <property type="match status" value="1"/>
</dbReference>
<dbReference type="InterPro" id="IPR014729">
    <property type="entry name" value="Rossmann-like_a/b/a_fold"/>
</dbReference>
<dbReference type="PANTHER" id="PTHR42914">
    <property type="entry name" value="7-CYANO-7-DEAZAGUANINE SYNTHASE"/>
    <property type="match status" value="1"/>
</dbReference>
<feature type="binding site" evidence="11">
    <location>
        <begin position="8"/>
        <end position="18"/>
    </location>
    <ligand>
        <name>ATP</name>
        <dbReference type="ChEBI" id="CHEBI:30616"/>
    </ligand>
</feature>
<evidence type="ECO:0000313" key="13">
    <source>
        <dbReference type="Proteomes" id="UP000242501"/>
    </source>
</evidence>
<organism evidence="12 13">
    <name type="scientific">Acinetobacter boissieri</name>
    <dbReference type="NCBI Taxonomy" id="1219383"/>
    <lineage>
        <taxon>Bacteria</taxon>
        <taxon>Pseudomonadati</taxon>
        <taxon>Pseudomonadota</taxon>
        <taxon>Gammaproteobacteria</taxon>
        <taxon>Moraxellales</taxon>
        <taxon>Moraxellaceae</taxon>
        <taxon>Acinetobacter</taxon>
    </lineage>
</organism>
<evidence type="ECO:0000256" key="11">
    <source>
        <dbReference type="HAMAP-Rule" id="MF_01633"/>
    </source>
</evidence>
<evidence type="ECO:0000256" key="2">
    <source>
        <dbReference type="ARBA" id="ARBA00022598"/>
    </source>
</evidence>
<evidence type="ECO:0000256" key="6">
    <source>
        <dbReference type="ARBA" id="ARBA00022833"/>
    </source>
</evidence>
<protein>
    <recommendedName>
        <fullName evidence="9 11">7-cyano-7-deazaguanine synthase</fullName>
        <ecNumber evidence="9 11">6.3.4.20</ecNumber>
    </recommendedName>
    <alternativeName>
        <fullName evidence="11">7-cyano-7-carbaguanine synthase</fullName>
    </alternativeName>
    <alternativeName>
        <fullName evidence="11">PreQ(0) synthase</fullName>
    </alternativeName>
    <alternativeName>
        <fullName evidence="11">Queuosine biosynthesis protein QueC</fullName>
    </alternativeName>
</protein>
<keyword evidence="5 11" id="KW-0671">Queuosine biosynthesis</keyword>
<dbReference type="Pfam" id="PF06508">
    <property type="entry name" value="QueC"/>
    <property type="match status" value="1"/>
</dbReference>
<evidence type="ECO:0000256" key="8">
    <source>
        <dbReference type="ARBA" id="ARBA00037993"/>
    </source>
</evidence>
<evidence type="ECO:0000256" key="4">
    <source>
        <dbReference type="ARBA" id="ARBA00022741"/>
    </source>
</evidence>
<dbReference type="PIRSF" id="PIRSF006293">
    <property type="entry name" value="ExsB"/>
    <property type="match status" value="1"/>
</dbReference>
<dbReference type="HAMAP" id="MF_01633">
    <property type="entry name" value="QueC"/>
    <property type="match status" value="1"/>
</dbReference>
<dbReference type="CDD" id="cd01995">
    <property type="entry name" value="QueC-like"/>
    <property type="match status" value="1"/>
</dbReference>
<evidence type="ECO:0000256" key="1">
    <source>
        <dbReference type="ARBA" id="ARBA00005061"/>
    </source>
</evidence>